<gene>
    <name evidence="1" type="ORF">OG994_21735</name>
</gene>
<dbReference type="EMBL" id="CP108084">
    <property type="protein sequence ID" value="WUP48214.1"/>
    <property type="molecule type" value="Genomic_DNA"/>
</dbReference>
<sequence>MLEVNAWRRRRGDAPLVGYQGLCRELAVSGPGTFGEVDTTGARSVLRRFSDAWFAAAKRRAAGDVSARFSRRRRGLVPLRWYHGTFALEGRRVRIRTAKGSAPLWVRLSREVPYPVEQVRSITLLCEGGRLFLDVTAEVPVAVYPPGAQLDPGRVAGVDVGIIHPYAVAGPDGKALLVSGRAIRAEHRMHLADTKTRRRPSGPEAGPAGLTAAGVVRGWWRAGIGGGSARPNTKPSTP</sequence>
<organism evidence="1 2">
    <name type="scientific">Micromonospora globbae</name>
    <dbReference type="NCBI Taxonomy" id="1894969"/>
    <lineage>
        <taxon>Bacteria</taxon>
        <taxon>Bacillati</taxon>
        <taxon>Actinomycetota</taxon>
        <taxon>Actinomycetes</taxon>
        <taxon>Micromonosporales</taxon>
        <taxon>Micromonosporaceae</taxon>
        <taxon>Micromonospora</taxon>
    </lineage>
</organism>
<name>A0ABZ1S2Q5_9ACTN</name>
<evidence type="ECO:0000313" key="2">
    <source>
        <dbReference type="Proteomes" id="UP001432190"/>
    </source>
</evidence>
<keyword evidence="2" id="KW-1185">Reference proteome</keyword>
<dbReference type="Proteomes" id="UP001432190">
    <property type="component" value="Chromosome"/>
</dbReference>
<evidence type="ECO:0000313" key="1">
    <source>
        <dbReference type="EMBL" id="WUP48214.1"/>
    </source>
</evidence>
<dbReference type="RefSeq" id="WP_328850797.1">
    <property type="nucleotide sequence ID" value="NZ_CP108084.1"/>
</dbReference>
<evidence type="ECO:0008006" key="3">
    <source>
        <dbReference type="Google" id="ProtNLM"/>
    </source>
</evidence>
<reference evidence="1" key="1">
    <citation type="submission" date="2022-10" db="EMBL/GenBank/DDBJ databases">
        <title>The complete genomes of actinobacterial strains from the NBC collection.</title>
        <authorList>
            <person name="Joergensen T.S."/>
            <person name="Alvarez Arevalo M."/>
            <person name="Sterndorff E.B."/>
            <person name="Faurdal D."/>
            <person name="Vuksanovic O."/>
            <person name="Mourched A.-S."/>
            <person name="Charusanti P."/>
            <person name="Shaw S."/>
            <person name="Blin K."/>
            <person name="Weber T."/>
        </authorList>
    </citation>
    <scope>NUCLEOTIDE SEQUENCE</scope>
    <source>
        <strain evidence="1">NBC_00256</strain>
    </source>
</reference>
<protein>
    <recommendedName>
        <fullName evidence="3">Transposase IS891/IS1136/IS1341 domain-containing protein</fullName>
    </recommendedName>
</protein>
<accession>A0ABZ1S2Q5</accession>
<proteinExistence type="predicted"/>